<dbReference type="InterPro" id="IPR050538">
    <property type="entry name" value="MAP_kinase_kinase_kinase"/>
</dbReference>
<dbReference type="GO" id="GO:0046872">
    <property type="term" value="F:metal ion binding"/>
    <property type="evidence" value="ECO:0007669"/>
    <property type="project" value="UniProtKB-KW"/>
</dbReference>
<feature type="compositionally biased region" description="Basic and acidic residues" evidence="21">
    <location>
        <begin position="60"/>
        <end position="72"/>
    </location>
</feature>
<accession>A0AA88Y5G6</accession>
<feature type="compositionally biased region" description="Basic and acidic residues" evidence="21">
    <location>
        <begin position="1374"/>
        <end position="1396"/>
    </location>
</feature>
<dbReference type="PROSITE" id="PS50011">
    <property type="entry name" value="PROTEIN_KINASE_DOM"/>
    <property type="match status" value="1"/>
</dbReference>
<feature type="compositionally biased region" description="Polar residues" evidence="21">
    <location>
        <begin position="676"/>
        <end position="691"/>
    </location>
</feature>
<dbReference type="FunFam" id="1.10.510.10:FF:000122">
    <property type="entry name" value="Mitogen-activated protein kinase kinase kinase 4"/>
    <property type="match status" value="1"/>
</dbReference>
<dbReference type="EMBL" id="VSWD01000007">
    <property type="protein sequence ID" value="KAK3098006.1"/>
    <property type="molecule type" value="Genomic_DNA"/>
</dbReference>
<feature type="region of interest" description="Disordered" evidence="21">
    <location>
        <begin position="176"/>
        <end position="197"/>
    </location>
</feature>
<name>A0AA88Y5G6_PINIB</name>
<protein>
    <recommendedName>
        <fullName evidence="17">Mitogen-activated protein kinase kinase kinase 4</fullName>
        <ecNumber evidence="4">2.7.11.25</ecNumber>
    </recommendedName>
    <alternativeName>
        <fullName evidence="18">MAPK/ERK kinase kinase 4</fullName>
    </alternativeName>
</protein>
<evidence type="ECO:0000256" key="19">
    <source>
        <dbReference type="PROSITE-ProRule" id="PRU10141"/>
    </source>
</evidence>
<feature type="region of interest" description="Disordered" evidence="21">
    <location>
        <begin position="672"/>
        <end position="691"/>
    </location>
</feature>
<dbReference type="GO" id="GO:0004709">
    <property type="term" value="F:MAP kinase kinase kinase activity"/>
    <property type="evidence" value="ECO:0007669"/>
    <property type="project" value="UniProtKB-EC"/>
</dbReference>
<keyword evidence="11" id="KW-0418">Kinase</keyword>
<evidence type="ECO:0000259" key="22">
    <source>
        <dbReference type="PROSITE" id="PS50011"/>
    </source>
</evidence>
<reference evidence="23" key="1">
    <citation type="submission" date="2019-08" db="EMBL/GenBank/DDBJ databases">
        <title>The improved chromosome-level genome for the pearl oyster Pinctada fucata martensii using PacBio sequencing and Hi-C.</title>
        <authorList>
            <person name="Zheng Z."/>
        </authorList>
    </citation>
    <scope>NUCLEOTIDE SEQUENCE</scope>
    <source>
        <strain evidence="23">ZZ-2019</strain>
        <tissue evidence="23">Adductor muscle</tissue>
    </source>
</reference>
<feature type="domain" description="Protein kinase" evidence="22">
    <location>
        <begin position="1475"/>
        <end position="1732"/>
    </location>
</feature>
<dbReference type="Gene3D" id="1.10.510.10">
    <property type="entry name" value="Transferase(Phosphotransferase) domain 1"/>
    <property type="match status" value="1"/>
</dbReference>
<keyword evidence="12 19" id="KW-0067">ATP-binding</keyword>
<evidence type="ECO:0000256" key="21">
    <source>
        <dbReference type="SAM" id="MobiDB-lite"/>
    </source>
</evidence>
<dbReference type="Proteomes" id="UP001186944">
    <property type="component" value="Unassembled WGS sequence"/>
</dbReference>
<dbReference type="InterPro" id="IPR017441">
    <property type="entry name" value="Protein_kinase_ATP_BS"/>
</dbReference>
<keyword evidence="13" id="KW-0460">Magnesium</keyword>
<comment type="caution">
    <text evidence="23">The sequence shown here is derived from an EMBL/GenBank/DDBJ whole genome shotgun (WGS) entry which is preliminary data.</text>
</comment>
<comment type="catalytic activity">
    <reaction evidence="14">
        <text>L-threonyl-[protein] + ATP = O-phospho-L-threonyl-[protein] + ADP + H(+)</text>
        <dbReference type="Rhea" id="RHEA:46608"/>
        <dbReference type="Rhea" id="RHEA-COMP:11060"/>
        <dbReference type="Rhea" id="RHEA-COMP:11605"/>
        <dbReference type="ChEBI" id="CHEBI:15378"/>
        <dbReference type="ChEBI" id="CHEBI:30013"/>
        <dbReference type="ChEBI" id="CHEBI:30616"/>
        <dbReference type="ChEBI" id="CHEBI:61977"/>
        <dbReference type="ChEBI" id="CHEBI:456216"/>
        <dbReference type="EC" id="2.7.11.25"/>
    </reaction>
</comment>
<evidence type="ECO:0000256" key="11">
    <source>
        <dbReference type="ARBA" id="ARBA00022777"/>
    </source>
</evidence>
<dbReference type="InterPro" id="IPR008271">
    <property type="entry name" value="Ser/Thr_kinase_AS"/>
</dbReference>
<feature type="compositionally biased region" description="Basic and acidic residues" evidence="21">
    <location>
        <begin position="176"/>
        <end position="185"/>
    </location>
</feature>
<feature type="region of interest" description="Disordered" evidence="21">
    <location>
        <begin position="1"/>
        <end position="20"/>
    </location>
</feature>
<evidence type="ECO:0000313" key="23">
    <source>
        <dbReference type="EMBL" id="KAK3098006.1"/>
    </source>
</evidence>
<dbReference type="CDD" id="cd06626">
    <property type="entry name" value="STKc_MEKK4"/>
    <property type="match status" value="1"/>
</dbReference>
<evidence type="ECO:0000256" key="12">
    <source>
        <dbReference type="ARBA" id="ARBA00022840"/>
    </source>
</evidence>
<keyword evidence="6" id="KW-0723">Serine/threonine-protein kinase</keyword>
<feature type="region of interest" description="Disordered" evidence="21">
    <location>
        <begin position="916"/>
        <end position="941"/>
    </location>
</feature>
<keyword evidence="24" id="KW-1185">Reference proteome</keyword>
<evidence type="ECO:0000256" key="6">
    <source>
        <dbReference type="ARBA" id="ARBA00022527"/>
    </source>
</evidence>
<dbReference type="SMART" id="SM00220">
    <property type="entry name" value="S_TKc"/>
    <property type="match status" value="1"/>
</dbReference>
<keyword evidence="8" id="KW-0808">Transferase</keyword>
<comment type="similarity">
    <text evidence="3">Belongs to the protein kinase superfamily. STE Ser/Thr protein kinase family. MAP kinase kinase kinase subfamily.</text>
</comment>
<feature type="compositionally biased region" description="Polar residues" evidence="21">
    <location>
        <begin position="1"/>
        <end position="10"/>
    </location>
</feature>
<dbReference type="InterPro" id="IPR011009">
    <property type="entry name" value="Kinase-like_dom_sf"/>
</dbReference>
<sequence length="1743" mass="198590">MRASKTNNMTCPEMSSEVSTRVSVTLRAGVMADRGTKDPLSLSPNEGYNPLADDFLPGDYEGHGHDADRSESSEDNDCDSQFNSVEEPFNTALYSITPPVNQRGIKREKKKQQSYTQKVYSQKQLNELRMAKREKQKKGSPVSVIKERYAYDPLFCKLSSVDSDDNFERDFSDADKEKKSLDNRESKKKSFKKTIAHERMVKRNSGDLTSIDTNTADVPLPLNPVKVDTSGRFTSLSLSARSPSLGFKISPHSSLSSSFTAGSGSGRSELRRQSVKNPDIPKDRVDFHKIFSTLINMGSHSKKEKDTKKEKEKMMNTYKRQMSSEQELLQERFKDIFWLELQMEQTGFHSFPEMEEHMRTQKEKIPDILDEILNFKFEFTSTCDTNNGCVNLGTDLSSISEGFDSSAYESENQFNSITLTNETIDRQREALGQVSRLLAKLDNCEKLFQSSKAFAKEYPLYKEKEFDQRLKTLYLWRNITNDLCHKMKILGRILGVQNMPDVDWPMIDLESPRQTEDQPSNESCYFPSYSIPEIQEPSEEELCDASNDEDLAYSGENSPEVEGTKHSPGSAKRVKFSIDSARSSRNTSRDNSPVSETYETSTPLKVPKKSSSSSGNLSRASSEASLDDFNKTSVYRKYVDKTLKRMGMNKLLMRFKDLLERSLQRAREALEKPKMMSSNSQSGGVTSPQPDCSILSSSPALDLNLTEIGTSVPTFHKSTSLSDFGTWAAQFIEMGLPSFRPSYLFLLHVFLDVIHEALRLRLEQRPATEPSYLSIRPLLKECKDVLRGSVIVKQYYQTMVDAVTSENEWRSHEEKYAHDLEQFDDDMRAMLEIYFTYLQNWLLTLQNLPEASQSLKNILELEWKFTKQICPHVIGGEAEAGKRFSTLASSLLNSISDFLENGIDDFTTSLYNWTMQDEEGEEEEEEGSLEEEPEEQGDKDLLDDERDMEEYQQRKHRAQELRHSFQQTSRNCKKLFNEARERASKALGFAKTLRKDLEIASDFNIAVTTIELLAQLKTTNHVMVYASSDPGYLMFIPQHIRDNRYMILQLLNVTCGREDVSLLNEPGPKDEGYLLMVRCGGGVDHNPECPLWFGESVRVDPTAETAIALSHIVVEGLLLVVINSSHLTNQRKQFEIVMGKTVELVNEQTSCHQAIAESLTELKAAALDLQEKVVKAIKQVDEKFYCDDIEKMDELERPHLLNLYRETMLKGYNLGFEYLREVTRLVTGEPRQQLSKRLVEFAQDWMKFVTDKCEKGRGMRPKWAGQGFDFLIVAFEPKNVGYLTDEEYQELKKCINNCISHVIGSADARPTPVSPTHGMPRSSSVDSMRQPYLRYPSWPNENTPGKYSRSSSNMSSKSAQSDSPTTPGVLPPDSRQKRYSIDAPHHSHSEVDIHDGEDGGIILDIHTRRRSRAGSGDMSGMVSMHARPAERKKKILELERKRDIMLQDHRVVGHVTSHKTTPDYRINARRVNFRWQRGIKIGEGQFGKVYSAVNVDTGELMAMKEMKFQVNDHQALKEMADEIIMFENIHHKNLVKYYGVEVHRDEMLVFMEFCDRGTLEEAARMGLPEHNIRIYTWEILLAINHLHENNIIHRDIKGANIFLTSSGTLKLGDFGCSAKLKNHATMPGEFNKIVGTMAYMAPEVITKNTREGHGRAADIWSLGCVVIELSTGKRPWHELENNAQIMFKVGMGGRPPTPEHLSEEGKDFMEHCFEFDSSLRWTASQLMDHSFVKVEEELAENEP</sequence>
<dbReference type="InterPro" id="IPR000719">
    <property type="entry name" value="Prot_kinase_dom"/>
</dbReference>
<keyword evidence="5" id="KW-0963">Cytoplasm</keyword>
<gene>
    <name evidence="23" type="ORF">FSP39_015240</name>
</gene>
<keyword evidence="9" id="KW-0479">Metal-binding</keyword>
<feature type="compositionally biased region" description="Low complexity" evidence="21">
    <location>
        <begin position="1348"/>
        <end position="1363"/>
    </location>
</feature>
<evidence type="ECO:0000256" key="13">
    <source>
        <dbReference type="ARBA" id="ARBA00022842"/>
    </source>
</evidence>
<dbReference type="Pfam" id="PF00069">
    <property type="entry name" value="Pkinase"/>
    <property type="match status" value="1"/>
</dbReference>
<evidence type="ECO:0000313" key="24">
    <source>
        <dbReference type="Proteomes" id="UP001186944"/>
    </source>
</evidence>
<evidence type="ECO:0000256" key="14">
    <source>
        <dbReference type="ARBA" id="ARBA00047559"/>
    </source>
</evidence>
<comment type="subcellular location">
    <subcellularLocation>
        <location evidence="2">Cytoplasm</location>
        <location evidence="2">Perinuclear region</location>
    </subcellularLocation>
</comment>
<dbReference type="PANTHER" id="PTHR48016:SF32">
    <property type="entry name" value="MITOGEN-ACTIVATED PROTEIN KINASE KINASE KINASE 4"/>
    <property type="match status" value="1"/>
</dbReference>
<dbReference type="GO" id="GO:0048471">
    <property type="term" value="C:perinuclear region of cytoplasm"/>
    <property type="evidence" value="ECO:0007669"/>
    <property type="project" value="UniProtKB-SubCell"/>
</dbReference>
<evidence type="ECO:0000256" key="20">
    <source>
        <dbReference type="SAM" id="Coils"/>
    </source>
</evidence>
<feature type="region of interest" description="Disordered" evidence="21">
    <location>
        <begin position="250"/>
        <end position="281"/>
    </location>
</feature>
<evidence type="ECO:0000256" key="4">
    <source>
        <dbReference type="ARBA" id="ARBA00012406"/>
    </source>
</evidence>
<comment type="catalytic activity">
    <reaction evidence="15">
        <text>L-seryl-[protein] + ATP = O-phospho-L-seryl-[protein] + ADP + H(+)</text>
        <dbReference type="Rhea" id="RHEA:17989"/>
        <dbReference type="Rhea" id="RHEA-COMP:9863"/>
        <dbReference type="Rhea" id="RHEA-COMP:11604"/>
        <dbReference type="ChEBI" id="CHEBI:15378"/>
        <dbReference type="ChEBI" id="CHEBI:29999"/>
        <dbReference type="ChEBI" id="CHEBI:30616"/>
        <dbReference type="ChEBI" id="CHEBI:83421"/>
        <dbReference type="ChEBI" id="CHEBI:456216"/>
        <dbReference type="EC" id="2.7.11.25"/>
    </reaction>
</comment>
<comment type="function">
    <text evidence="16">Component of a protein kinase signal transduction cascade. Activates the CSBP2, P38 and JNK MAPK pathways, but not the ERK pathway. Specifically phosphorylates and activates MAP2K4 and MAP2K6.</text>
</comment>
<dbReference type="EC" id="2.7.11.25" evidence="4"/>
<dbReference type="InterPro" id="IPR045801">
    <property type="entry name" value="MEKK4_N"/>
</dbReference>
<feature type="region of interest" description="Disordered" evidence="21">
    <location>
        <begin position="29"/>
        <end position="116"/>
    </location>
</feature>
<evidence type="ECO:0000256" key="7">
    <source>
        <dbReference type="ARBA" id="ARBA00022553"/>
    </source>
</evidence>
<dbReference type="PANTHER" id="PTHR48016">
    <property type="entry name" value="MAP KINASE KINASE KINASE SSK2-RELATED-RELATED"/>
    <property type="match status" value="1"/>
</dbReference>
<evidence type="ECO:0000256" key="17">
    <source>
        <dbReference type="ARBA" id="ARBA00069057"/>
    </source>
</evidence>
<evidence type="ECO:0000256" key="18">
    <source>
        <dbReference type="ARBA" id="ARBA00083883"/>
    </source>
</evidence>
<proteinExistence type="inferred from homology"/>
<keyword evidence="10 19" id="KW-0547">Nucleotide-binding</keyword>
<evidence type="ECO:0000256" key="9">
    <source>
        <dbReference type="ARBA" id="ARBA00022723"/>
    </source>
</evidence>
<evidence type="ECO:0000256" key="5">
    <source>
        <dbReference type="ARBA" id="ARBA00022490"/>
    </source>
</evidence>
<feature type="coiled-coil region" evidence="20">
    <location>
        <begin position="941"/>
        <end position="968"/>
    </location>
</feature>
<evidence type="ECO:0000256" key="8">
    <source>
        <dbReference type="ARBA" id="ARBA00022679"/>
    </source>
</evidence>
<comment type="cofactor">
    <cofactor evidence="1">
        <name>Mg(2+)</name>
        <dbReference type="ChEBI" id="CHEBI:18420"/>
    </cofactor>
</comment>
<feature type="region of interest" description="Disordered" evidence="21">
    <location>
        <begin position="1306"/>
        <end position="1396"/>
    </location>
</feature>
<feature type="compositionally biased region" description="Polar residues" evidence="21">
    <location>
        <begin position="580"/>
        <end position="603"/>
    </location>
</feature>
<feature type="binding site" evidence="19">
    <location>
        <position position="1504"/>
    </location>
    <ligand>
        <name>ATP</name>
        <dbReference type="ChEBI" id="CHEBI:30616"/>
    </ligand>
</feature>
<organism evidence="23 24">
    <name type="scientific">Pinctada imbricata</name>
    <name type="common">Atlantic pearl-oyster</name>
    <name type="synonym">Pinctada martensii</name>
    <dbReference type="NCBI Taxonomy" id="66713"/>
    <lineage>
        <taxon>Eukaryota</taxon>
        <taxon>Metazoa</taxon>
        <taxon>Spiralia</taxon>
        <taxon>Lophotrochozoa</taxon>
        <taxon>Mollusca</taxon>
        <taxon>Bivalvia</taxon>
        <taxon>Autobranchia</taxon>
        <taxon>Pteriomorphia</taxon>
        <taxon>Pterioida</taxon>
        <taxon>Pterioidea</taxon>
        <taxon>Pteriidae</taxon>
        <taxon>Pinctada</taxon>
    </lineage>
</organism>
<evidence type="ECO:0000256" key="16">
    <source>
        <dbReference type="ARBA" id="ARBA00060115"/>
    </source>
</evidence>
<feature type="region of interest" description="Disordered" evidence="21">
    <location>
        <begin position="549"/>
        <end position="625"/>
    </location>
</feature>
<evidence type="ECO:0000256" key="15">
    <source>
        <dbReference type="ARBA" id="ARBA00048329"/>
    </source>
</evidence>
<keyword evidence="7" id="KW-0597">Phosphoprotein</keyword>
<evidence type="ECO:0000256" key="3">
    <source>
        <dbReference type="ARBA" id="ARBA00006529"/>
    </source>
</evidence>
<dbReference type="PROSITE" id="PS00108">
    <property type="entry name" value="PROTEIN_KINASE_ST"/>
    <property type="match status" value="1"/>
</dbReference>
<dbReference type="Pfam" id="PF19431">
    <property type="entry name" value="MEKK4_N"/>
    <property type="match status" value="2"/>
</dbReference>
<dbReference type="PROSITE" id="PS00107">
    <property type="entry name" value="PROTEIN_KINASE_ATP"/>
    <property type="match status" value="1"/>
</dbReference>
<evidence type="ECO:0000256" key="2">
    <source>
        <dbReference type="ARBA" id="ARBA00004556"/>
    </source>
</evidence>
<evidence type="ECO:0000256" key="10">
    <source>
        <dbReference type="ARBA" id="ARBA00022741"/>
    </source>
</evidence>
<evidence type="ECO:0000256" key="1">
    <source>
        <dbReference type="ARBA" id="ARBA00001946"/>
    </source>
</evidence>
<feature type="compositionally biased region" description="Low complexity" evidence="21">
    <location>
        <begin position="610"/>
        <end position="624"/>
    </location>
</feature>
<feature type="compositionally biased region" description="Low complexity" evidence="21">
    <location>
        <begin position="253"/>
        <end position="262"/>
    </location>
</feature>
<dbReference type="GO" id="GO:0005524">
    <property type="term" value="F:ATP binding"/>
    <property type="evidence" value="ECO:0007669"/>
    <property type="project" value="UniProtKB-UniRule"/>
</dbReference>
<dbReference type="SUPFAM" id="SSF56112">
    <property type="entry name" value="Protein kinase-like (PK-like)"/>
    <property type="match status" value="1"/>
</dbReference>
<keyword evidence="20" id="KW-0175">Coiled coil</keyword>